<dbReference type="GO" id="GO:0102965">
    <property type="term" value="F:alcohol-forming long-chain fatty acyl-CoA reductase activity"/>
    <property type="evidence" value="ECO:0007669"/>
    <property type="project" value="UniProtKB-EC"/>
</dbReference>
<evidence type="ECO:0000256" key="2">
    <source>
        <dbReference type="SAM" id="Coils"/>
    </source>
</evidence>
<dbReference type="InterPro" id="IPR026055">
    <property type="entry name" value="FAR"/>
</dbReference>
<dbReference type="PANTHER" id="PTHR11011">
    <property type="entry name" value="MALE STERILITY PROTEIN 2-RELATED"/>
    <property type="match status" value="1"/>
</dbReference>
<proteinExistence type="inferred from homology"/>
<comment type="function">
    <text evidence="1">Catalyzes the reduction of fatty acyl-CoA to fatty alcohols.</text>
</comment>
<accession>A0AAW2Y2W0</accession>
<evidence type="ECO:0000313" key="4">
    <source>
        <dbReference type="EMBL" id="KAL0460068.1"/>
    </source>
</evidence>
<keyword evidence="1" id="KW-0560">Oxidoreductase</keyword>
<evidence type="ECO:0000256" key="1">
    <source>
        <dbReference type="RuleBase" id="RU363097"/>
    </source>
</evidence>
<dbReference type="SUPFAM" id="SSF51735">
    <property type="entry name" value="NAD(P)-binding Rossmann-fold domains"/>
    <property type="match status" value="1"/>
</dbReference>
<keyword evidence="1" id="KW-0444">Lipid biosynthesis</keyword>
<comment type="caution">
    <text evidence="4">The sequence shown here is derived from an EMBL/GenBank/DDBJ whole genome shotgun (WGS) entry which is preliminary data.</text>
</comment>
<dbReference type="GO" id="GO:0010345">
    <property type="term" value="P:suberin biosynthetic process"/>
    <property type="evidence" value="ECO:0007669"/>
    <property type="project" value="TreeGrafter"/>
</dbReference>
<dbReference type="EMBL" id="JACGWN010000002">
    <property type="protein sequence ID" value="KAL0460068.1"/>
    <property type="molecule type" value="Genomic_DNA"/>
</dbReference>
<comment type="similarity">
    <text evidence="1">Belongs to the fatty acyl-CoA reductase family.</text>
</comment>
<dbReference type="GO" id="GO:0080019">
    <property type="term" value="F:alcohol-forming very long-chain fatty acyl-CoA reductase activity"/>
    <property type="evidence" value="ECO:0007669"/>
    <property type="project" value="InterPro"/>
</dbReference>
<keyword evidence="1" id="KW-0521">NADP</keyword>
<comment type="catalytic activity">
    <reaction evidence="1">
        <text>a long-chain fatty acyl-CoA + 2 NADPH + 2 H(+) = a long-chain primary fatty alcohol + 2 NADP(+) + CoA</text>
        <dbReference type="Rhea" id="RHEA:52716"/>
        <dbReference type="ChEBI" id="CHEBI:15378"/>
        <dbReference type="ChEBI" id="CHEBI:57287"/>
        <dbReference type="ChEBI" id="CHEBI:57783"/>
        <dbReference type="ChEBI" id="CHEBI:58349"/>
        <dbReference type="ChEBI" id="CHEBI:77396"/>
        <dbReference type="ChEBI" id="CHEBI:83139"/>
        <dbReference type="EC" id="1.2.1.84"/>
    </reaction>
</comment>
<feature type="coiled-coil region" evidence="2">
    <location>
        <begin position="16"/>
        <end position="43"/>
    </location>
</feature>
<feature type="domain" description="Thioester reductase (TE)" evidence="3">
    <location>
        <begin position="46"/>
        <end position="146"/>
    </location>
</feature>
<dbReference type="InterPro" id="IPR036291">
    <property type="entry name" value="NAD(P)-bd_dom_sf"/>
</dbReference>
<organism evidence="4">
    <name type="scientific">Sesamum latifolium</name>
    <dbReference type="NCBI Taxonomy" id="2727402"/>
    <lineage>
        <taxon>Eukaryota</taxon>
        <taxon>Viridiplantae</taxon>
        <taxon>Streptophyta</taxon>
        <taxon>Embryophyta</taxon>
        <taxon>Tracheophyta</taxon>
        <taxon>Spermatophyta</taxon>
        <taxon>Magnoliopsida</taxon>
        <taxon>eudicotyledons</taxon>
        <taxon>Gunneridae</taxon>
        <taxon>Pentapetalae</taxon>
        <taxon>asterids</taxon>
        <taxon>lamiids</taxon>
        <taxon>Lamiales</taxon>
        <taxon>Pedaliaceae</taxon>
        <taxon>Sesamum</taxon>
    </lineage>
</organism>
<protein>
    <recommendedName>
        <fullName evidence="1">Fatty acyl-CoA reductase</fullName>
        <ecNumber evidence="1">1.2.1.84</ecNumber>
    </recommendedName>
</protein>
<sequence>MPIHMGETLPGAKVSYVDINTEKAIVEQKLRELEALNASQKEITFCHEDLGFQRATLHGWPNTYVFTKAMGEMLLEETKENDYNVIVIRPTIITSTYREPFPDWIEGLRTLDALFAAYGKAKPTIFIGDPQSAIDIVPGDMVVNSMLAAVARHSNQPSHDLTIYHVGSSRRNPIYYKDVQSLMYKYLLEKPFLDDRGSLSSFDDANTEGLRVATRQQNSDVDDMFGFDPKCIHWEEYLMNTHFPGIVKYSLK</sequence>
<dbReference type="GO" id="GO:0035336">
    <property type="term" value="P:long-chain fatty-acyl-CoA metabolic process"/>
    <property type="evidence" value="ECO:0007669"/>
    <property type="project" value="TreeGrafter"/>
</dbReference>
<dbReference type="PANTHER" id="PTHR11011:SF105">
    <property type="entry name" value="FATTY ACYL-COA REDUCTASE"/>
    <property type="match status" value="1"/>
</dbReference>
<dbReference type="EC" id="1.2.1.84" evidence="1"/>
<reference evidence="4" key="1">
    <citation type="submission" date="2020-06" db="EMBL/GenBank/DDBJ databases">
        <authorList>
            <person name="Li T."/>
            <person name="Hu X."/>
            <person name="Zhang T."/>
            <person name="Song X."/>
            <person name="Zhang H."/>
            <person name="Dai N."/>
            <person name="Sheng W."/>
            <person name="Hou X."/>
            <person name="Wei L."/>
        </authorList>
    </citation>
    <scope>NUCLEOTIDE SEQUENCE</scope>
    <source>
        <strain evidence="4">KEN1</strain>
        <tissue evidence="4">Leaf</tissue>
    </source>
</reference>
<dbReference type="AlphaFoldDB" id="A0AAW2Y2W0"/>
<dbReference type="InterPro" id="IPR013120">
    <property type="entry name" value="FAR_NAD-bd"/>
</dbReference>
<keyword evidence="1" id="KW-0443">Lipid metabolism</keyword>
<evidence type="ECO:0000259" key="3">
    <source>
        <dbReference type="Pfam" id="PF07993"/>
    </source>
</evidence>
<keyword evidence="2" id="KW-0175">Coiled coil</keyword>
<name>A0AAW2Y2W0_9LAMI</name>
<dbReference type="Pfam" id="PF07993">
    <property type="entry name" value="NAD_binding_4"/>
    <property type="match status" value="1"/>
</dbReference>
<reference evidence="4" key="2">
    <citation type="journal article" date="2024" name="Plant">
        <title>Genomic evolution and insights into agronomic trait innovations of Sesamum species.</title>
        <authorList>
            <person name="Miao H."/>
            <person name="Wang L."/>
            <person name="Qu L."/>
            <person name="Liu H."/>
            <person name="Sun Y."/>
            <person name="Le M."/>
            <person name="Wang Q."/>
            <person name="Wei S."/>
            <person name="Zheng Y."/>
            <person name="Lin W."/>
            <person name="Duan Y."/>
            <person name="Cao H."/>
            <person name="Xiong S."/>
            <person name="Wang X."/>
            <person name="Wei L."/>
            <person name="Li C."/>
            <person name="Ma Q."/>
            <person name="Ju M."/>
            <person name="Zhao R."/>
            <person name="Li G."/>
            <person name="Mu C."/>
            <person name="Tian Q."/>
            <person name="Mei H."/>
            <person name="Zhang T."/>
            <person name="Gao T."/>
            <person name="Zhang H."/>
        </authorList>
    </citation>
    <scope>NUCLEOTIDE SEQUENCE</scope>
    <source>
        <strain evidence="4">KEN1</strain>
    </source>
</reference>
<dbReference type="Gene3D" id="3.40.50.720">
    <property type="entry name" value="NAD(P)-binding Rossmann-like Domain"/>
    <property type="match status" value="1"/>
</dbReference>
<gene>
    <name evidence="4" type="ORF">Slati_0634000</name>
</gene>